<accession>A0A365PFW0</accession>
<protein>
    <submittedName>
        <fullName evidence="1">Uncharacterized protein</fullName>
    </submittedName>
</protein>
<reference evidence="1 2" key="1">
    <citation type="submission" date="2018-04" db="EMBL/GenBank/DDBJ databases">
        <title>Acinetobacter junii Genome sequencing and assembly.</title>
        <authorList>
            <person name="Su J."/>
            <person name="Rensing C."/>
            <person name="Mazhar H.S."/>
        </authorList>
    </citation>
    <scope>NUCLEOTIDE SEQUENCE [LARGE SCALE GENOMIC DNA]</scope>
    <source>
        <strain evidence="1 2">SC22</strain>
    </source>
</reference>
<dbReference type="EMBL" id="QEWH01000094">
    <property type="protein sequence ID" value="RBA43781.1"/>
    <property type="molecule type" value="Genomic_DNA"/>
</dbReference>
<name>A0A365PFW0_ACIJU</name>
<proteinExistence type="predicted"/>
<gene>
    <name evidence="1" type="ORF">DC346_14130</name>
</gene>
<organism evidence="1 2">
    <name type="scientific">Acinetobacter junii</name>
    <dbReference type="NCBI Taxonomy" id="40215"/>
    <lineage>
        <taxon>Bacteria</taxon>
        <taxon>Pseudomonadati</taxon>
        <taxon>Pseudomonadota</taxon>
        <taxon>Gammaproteobacteria</taxon>
        <taxon>Moraxellales</taxon>
        <taxon>Moraxellaceae</taxon>
        <taxon>Acinetobacter</taxon>
    </lineage>
</organism>
<comment type="caution">
    <text evidence="1">The sequence shown here is derived from an EMBL/GenBank/DDBJ whole genome shotgun (WGS) entry which is preliminary data.</text>
</comment>
<sequence>MIFNFTSVLIHQTIFFDIYSNKIKYTSKHKYLFYVLLNKNLNGSTYEAYNITNISIFPQGKSTTT</sequence>
<evidence type="ECO:0000313" key="1">
    <source>
        <dbReference type="EMBL" id="RBA43781.1"/>
    </source>
</evidence>
<dbReference type="Proteomes" id="UP000253688">
    <property type="component" value="Unassembled WGS sequence"/>
</dbReference>
<evidence type="ECO:0000313" key="2">
    <source>
        <dbReference type="Proteomes" id="UP000253688"/>
    </source>
</evidence>
<dbReference type="AlphaFoldDB" id="A0A365PFW0"/>